<evidence type="ECO:0000256" key="2">
    <source>
        <dbReference type="SAM" id="MobiDB-lite"/>
    </source>
</evidence>
<dbReference type="InterPro" id="IPR027417">
    <property type="entry name" value="P-loop_NTPase"/>
</dbReference>
<feature type="compositionally biased region" description="Basic and acidic residues" evidence="2">
    <location>
        <begin position="349"/>
        <end position="360"/>
    </location>
</feature>
<dbReference type="SUPFAM" id="SSF52540">
    <property type="entry name" value="P-loop containing nucleoside triphosphate hydrolases"/>
    <property type="match status" value="1"/>
</dbReference>
<dbReference type="PANTHER" id="PTHR37096">
    <property type="entry name" value="YALI0E33429P"/>
    <property type="match status" value="1"/>
</dbReference>
<gene>
    <name evidence="3" type="ORF">CVT26_008205</name>
</gene>
<keyword evidence="4" id="KW-1185">Reference proteome</keyword>
<name>A0A409XX67_9AGAR</name>
<feature type="coiled-coil region" evidence="1">
    <location>
        <begin position="93"/>
        <end position="120"/>
    </location>
</feature>
<dbReference type="AlphaFoldDB" id="A0A409XX67"/>
<proteinExistence type="predicted"/>
<evidence type="ECO:0000313" key="3">
    <source>
        <dbReference type="EMBL" id="PPQ95360.1"/>
    </source>
</evidence>
<feature type="region of interest" description="Disordered" evidence="2">
    <location>
        <begin position="280"/>
        <end position="361"/>
    </location>
</feature>
<feature type="compositionally biased region" description="Polar residues" evidence="2">
    <location>
        <begin position="293"/>
        <end position="306"/>
    </location>
</feature>
<sequence>MGIKHERDARDTASVYVHALRLRGYMNSNHGSQRNTAARTSPAQRSRVPSIHWLFRSNIPRKRASYISIDVQKRNFFGMGDIIGVITNPAETVRSLTESKRLLEEARKEINENKERSQLRPKHTFSKLPGYFPRRAEMLAIERALEGEPSFTVLFGASSVGKAGQLIFYSTALLREVLTSDKYHVLHFDLRIAGFADLPSLYMSLSQQMEQYFEEIANKMEGYEDFEKEAWSFKHDRLNVERRVKESNVHDPKLQTIKTSDIARLMELFQSSLLKYWEFQPEKQNGRDDSRNESSSPPRRQGSADSESTRIEHASDSGSKSRWGFRSWGKTKASRSETRNSPDRSMPAEQEKGKEKERPPKKMPVIFFDEAHKLPALIQSTETMKCLLDSMLVLTKQDRLCHVIHATSDPFYQTWLRQLNVMQHCKIITIGDCSKAETRKFYRERLLPRVPERFRHGLNFDVLYDAFGGKLAHWHDYITDYIKQSSHFLQAHALLNLHIIHSSQSLTGGPANTEGDASAPGAANASTADTLHPGLGPAGFKIYSPLTHPHGPGSMTSDTNSSSTLGGPPEFSAMELLKVMSRLARPDTQYLPYFHLCRELGVRTVDGMVKGRVLDLRWTETVTKESGDEMRIRSMAVPPHVRDSALASASSPTTTGGVGTATSSAGFATALGGSVGNTPIDPPPPIDEEDIQMIPVHGGEMYDEVLEVIGPKLVPTTPIMRYAMRDVVQEYEDDQSVSEYASLSDVDEY</sequence>
<dbReference type="STRING" id="231916.A0A409XX67"/>
<comment type="caution">
    <text evidence="3">The sequence shown here is derived from an EMBL/GenBank/DDBJ whole genome shotgun (WGS) entry which is preliminary data.</text>
</comment>
<feature type="compositionally biased region" description="Polar residues" evidence="2">
    <location>
        <begin position="554"/>
        <end position="565"/>
    </location>
</feature>
<feature type="compositionally biased region" description="Basic and acidic residues" evidence="2">
    <location>
        <begin position="280"/>
        <end position="292"/>
    </location>
</feature>
<dbReference type="PANTHER" id="PTHR37096:SF1">
    <property type="entry name" value="AAA+ ATPASE DOMAIN-CONTAINING PROTEIN"/>
    <property type="match status" value="1"/>
</dbReference>
<dbReference type="Proteomes" id="UP000284706">
    <property type="component" value="Unassembled WGS sequence"/>
</dbReference>
<evidence type="ECO:0000313" key="4">
    <source>
        <dbReference type="Proteomes" id="UP000284706"/>
    </source>
</evidence>
<dbReference type="InterPro" id="IPR051667">
    <property type="entry name" value="Archaeal_ATPase_domain"/>
</dbReference>
<feature type="region of interest" description="Disordered" evidence="2">
    <location>
        <begin position="506"/>
        <end position="530"/>
    </location>
</feature>
<reference evidence="3 4" key="1">
    <citation type="journal article" date="2018" name="Evol. Lett.">
        <title>Horizontal gene cluster transfer increased hallucinogenic mushroom diversity.</title>
        <authorList>
            <person name="Reynolds H.T."/>
            <person name="Vijayakumar V."/>
            <person name="Gluck-Thaler E."/>
            <person name="Korotkin H.B."/>
            <person name="Matheny P.B."/>
            <person name="Slot J.C."/>
        </authorList>
    </citation>
    <scope>NUCLEOTIDE SEQUENCE [LARGE SCALE GENOMIC DNA]</scope>
    <source>
        <strain evidence="3 4">SRW20</strain>
    </source>
</reference>
<evidence type="ECO:0008006" key="5">
    <source>
        <dbReference type="Google" id="ProtNLM"/>
    </source>
</evidence>
<accession>A0A409XX67</accession>
<keyword evidence="1" id="KW-0175">Coiled coil</keyword>
<protein>
    <recommendedName>
        <fullName evidence="5">AAA+ ATPase domain-containing protein</fullName>
    </recommendedName>
</protein>
<dbReference type="EMBL" id="NHYE01001428">
    <property type="protein sequence ID" value="PPQ95360.1"/>
    <property type="molecule type" value="Genomic_DNA"/>
</dbReference>
<evidence type="ECO:0000256" key="1">
    <source>
        <dbReference type="SAM" id="Coils"/>
    </source>
</evidence>
<dbReference type="OrthoDB" id="2150628at2759"/>
<organism evidence="3 4">
    <name type="scientific">Gymnopilus dilepis</name>
    <dbReference type="NCBI Taxonomy" id="231916"/>
    <lineage>
        <taxon>Eukaryota</taxon>
        <taxon>Fungi</taxon>
        <taxon>Dikarya</taxon>
        <taxon>Basidiomycota</taxon>
        <taxon>Agaricomycotina</taxon>
        <taxon>Agaricomycetes</taxon>
        <taxon>Agaricomycetidae</taxon>
        <taxon>Agaricales</taxon>
        <taxon>Agaricineae</taxon>
        <taxon>Hymenogastraceae</taxon>
        <taxon>Gymnopilus</taxon>
    </lineage>
</organism>
<dbReference type="InParanoid" id="A0A409XX67"/>
<feature type="region of interest" description="Disordered" evidence="2">
    <location>
        <begin position="542"/>
        <end position="568"/>
    </location>
</feature>
<feature type="compositionally biased region" description="Low complexity" evidence="2">
    <location>
        <begin position="515"/>
        <end position="530"/>
    </location>
</feature>